<evidence type="ECO:0000256" key="14">
    <source>
        <dbReference type="ARBA" id="ARBA00022842"/>
    </source>
</evidence>
<evidence type="ECO:0000256" key="6">
    <source>
        <dbReference type="ARBA" id="ARBA00012161"/>
    </source>
</evidence>
<comment type="similarity">
    <text evidence="5">Belongs to the CCR4/nocturin family.</text>
</comment>
<evidence type="ECO:0000256" key="22">
    <source>
        <dbReference type="SAM" id="MobiDB-lite"/>
    </source>
</evidence>
<dbReference type="GO" id="GO:0005634">
    <property type="term" value="C:nucleus"/>
    <property type="evidence" value="ECO:0007669"/>
    <property type="project" value="UniProtKB-SubCell"/>
</dbReference>
<accession>A0A9Q0YL98</accession>
<feature type="region of interest" description="Disordered" evidence="22">
    <location>
        <begin position="1"/>
        <end position="28"/>
    </location>
</feature>
<evidence type="ECO:0000256" key="21">
    <source>
        <dbReference type="ARBA" id="ARBA00033317"/>
    </source>
</evidence>
<dbReference type="Gene3D" id="3.60.10.10">
    <property type="entry name" value="Endonuclease/exonuclease/phosphatase"/>
    <property type="match status" value="1"/>
</dbReference>
<dbReference type="Gene3D" id="3.80.10.10">
    <property type="entry name" value="Ribonuclease Inhibitor"/>
    <property type="match status" value="1"/>
</dbReference>
<dbReference type="InterPro" id="IPR005135">
    <property type="entry name" value="Endo/exonuclease/phosphatase"/>
</dbReference>
<keyword evidence="15" id="KW-0694">RNA-binding</keyword>
<evidence type="ECO:0000256" key="18">
    <source>
        <dbReference type="ARBA" id="ARBA00023242"/>
    </source>
</evidence>
<keyword evidence="10" id="KW-0479">Metal-binding</keyword>
<comment type="caution">
    <text evidence="24">The sequence shown here is derived from an EMBL/GenBank/DDBJ whole genome shotgun (WGS) entry which is preliminary data.</text>
</comment>
<evidence type="ECO:0000256" key="17">
    <source>
        <dbReference type="ARBA" id="ARBA00023163"/>
    </source>
</evidence>
<evidence type="ECO:0000256" key="5">
    <source>
        <dbReference type="ARBA" id="ARBA00010774"/>
    </source>
</evidence>
<dbReference type="GO" id="GO:0005737">
    <property type="term" value="C:cytoplasm"/>
    <property type="evidence" value="ECO:0007669"/>
    <property type="project" value="UniProtKB-SubCell"/>
</dbReference>
<dbReference type="InterPro" id="IPR001611">
    <property type="entry name" value="Leu-rich_rpt"/>
</dbReference>
<evidence type="ECO:0000256" key="7">
    <source>
        <dbReference type="ARBA" id="ARBA00022490"/>
    </source>
</evidence>
<evidence type="ECO:0000256" key="11">
    <source>
        <dbReference type="ARBA" id="ARBA00022737"/>
    </source>
</evidence>
<dbReference type="InterPro" id="IPR032675">
    <property type="entry name" value="LRR_dom_sf"/>
</dbReference>
<evidence type="ECO:0000256" key="12">
    <source>
        <dbReference type="ARBA" id="ARBA00022801"/>
    </source>
</evidence>
<keyword evidence="17" id="KW-0804">Transcription</keyword>
<comment type="catalytic activity">
    <reaction evidence="1">
        <text>Exonucleolytic cleavage of poly(A) to 5'-AMP.</text>
        <dbReference type="EC" id="3.1.13.4"/>
    </reaction>
</comment>
<dbReference type="AlphaFoldDB" id="A0A9Q0YL98"/>
<dbReference type="SUPFAM" id="SSF56219">
    <property type="entry name" value="DNase I-like"/>
    <property type="match status" value="1"/>
</dbReference>
<evidence type="ECO:0000256" key="19">
    <source>
        <dbReference type="ARBA" id="ARBA00030493"/>
    </source>
</evidence>
<evidence type="ECO:0000313" key="24">
    <source>
        <dbReference type="EMBL" id="KAJ8022709.1"/>
    </source>
</evidence>
<gene>
    <name evidence="24" type="ORF">HOLleu_37685</name>
</gene>
<keyword evidence="25" id="KW-1185">Reference proteome</keyword>
<evidence type="ECO:0000256" key="9">
    <source>
        <dbReference type="ARBA" id="ARBA00022722"/>
    </source>
</evidence>
<reference evidence="24" key="1">
    <citation type="submission" date="2021-10" db="EMBL/GenBank/DDBJ databases">
        <title>Tropical sea cucumber genome reveals ecological adaptation and Cuvierian tubules defense mechanism.</title>
        <authorList>
            <person name="Chen T."/>
        </authorList>
    </citation>
    <scope>NUCLEOTIDE SEQUENCE</scope>
    <source>
        <strain evidence="24">Nanhai2018</strain>
        <tissue evidence="24">Muscle</tissue>
    </source>
</reference>
<dbReference type="OrthoDB" id="428734at2759"/>
<keyword evidence="7" id="KW-0963">Cytoplasm</keyword>
<comment type="cofactor">
    <cofactor evidence="2">
        <name>Mg(2+)</name>
        <dbReference type="ChEBI" id="CHEBI:18420"/>
    </cofactor>
</comment>
<dbReference type="EC" id="3.1.13.4" evidence="6"/>
<dbReference type="PANTHER" id="PTHR12121">
    <property type="entry name" value="CARBON CATABOLITE REPRESSOR PROTEIN 4"/>
    <property type="match status" value="1"/>
</dbReference>
<proteinExistence type="inferred from homology"/>
<dbReference type="GO" id="GO:0003723">
    <property type="term" value="F:RNA binding"/>
    <property type="evidence" value="ECO:0007669"/>
    <property type="project" value="UniProtKB-KW"/>
</dbReference>
<dbReference type="EMBL" id="JAIZAY010000020">
    <property type="protein sequence ID" value="KAJ8022709.1"/>
    <property type="molecule type" value="Genomic_DNA"/>
</dbReference>
<comment type="subcellular location">
    <subcellularLocation>
        <location evidence="4">Cytoplasm</location>
    </subcellularLocation>
    <subcellularLocation>
        <location evidence="3">Nucleus</location>
    </subcellularLocation>
</comment>
<protein>
    <recommendedName>
        <fullName evidence="6">poly(A)-specific ribonuclease</fullName>
        <ecNumber evidence="6">3.1.13.4</ecNumber>
    </recommendedName>
    <alternativeName>
        <fullName evidence="19">Carbon catabolite repressor protein 4</fullName>
    </alternativeName>
    <alternativeName>
        <fullName evidence="20">Cytoplasmic deadenylase</fullName>
    </alternativeName>
    <alternativeName>
        <fullName evidence="21">Glucose-repressible alcohol dehydrogenase transcriptional effector</fullName>
    </alternativeName>
</protein>
<evidence type="ECO:0000256" key="1">
    <source>
        <dbReference type="ARBA" id="ARBA00001663"/>
    </source>
</evidence>
<dbReference type="InterPro" id="IPR036691">
    <property type="entry name" value="Endo/exonu/phosph_ase_sf"/>
</dbReference>
<dbReference type="SUPFAM" id="SSF52058">
    <property type="entry name" value="L domain-like"/>
    <property type="match status" value="1"/>
</dbReference>
<evidence type="ECO:0000256" key="16">
    <source>
        <dbReference type="ARBA" id="ARBA00023015"/>
    </source>
</evidence>
<keyword evidence="8" id="KW-0433">Leucine-rich repeat</keyword>
<keyword evidence="9" id="KW-0540">Nuclease</keyword>
<sequence length="576" mass="66185">MPNEKYENHNNHNHNGMQNGKESKDEVAKKRTYRILSNEEVIAGKKTQWNALEITGTIRNLSPSLFNLDFLTSLYLNDNQLSRVPPDICKLTNLLTLDLSCNKLRSLPIELGDLVTLRELYLNNNQLRALPYELGRLFNVKKLGLKGNPLNAEFMSFCNESNGIQKLLTYMLDNLNPVQSMPFERQWIPLCQPDRERPSAVFSVMCYNVLCDKYATRQIYGYCPTWALNWEYRKKGIIEEILTGNADIICLQEVETEQYHSLFHPTLKQHGYESVFSPKSRAKTMDEHDRKFVDGCAIFYRTSKFSLVKEHLVEFNQLAMANAEGCEDMLNRVMTKDNIGLAVLLETREECYGAISALHPELAGIRQRLLVANVHIHWDPEYSDVKLLQMMMFMQELQKVLDEESQSLRPGGSNQSSRGSDDNQLPLILCGDLNSLPESGVLEYLEKGRVSVTHEDFKDIDYKILRMSNNFDNGYITHNFKLARAHLNTPQEFTNFTYDFKGIIDYIFFSKTHIRTLGVLGPVDRELLDQAKIVGCPHTCVASDHFSLLSEFEMPVPMSSTQSQYLQNSSFPIMRH</sequence>
<evidence type="ECO:0000256" key="20">
    <source>
        <dbReference type="ARBA" id="ARBA00031469"/>
    </source>
</evidence>
<dbReference type="Pfam" id="PF03372">
    <property type="entry name" value="Exo_endo_phos"/>
    <property type="match status" value="1"/>
</dbReference>
<dbReference type="InterPro" id="IPR050410">
    <property type="entry name" value="CCR4/nocturin_mRNA_transcr"/>
</dbReference>
<dbReference type="PROSITE" id="PS51450">
    <property type="entry name" value="LRR"/>
    <property type="match status" value="1"/>
</dbReference>
<organism evidence="24 25">
    <name type="scientific">Holothuria leucospilota</name>
    <name type="common">Black long sea cucumber</name>
    <name type="synonym">Mertensiothuria leucospilota</name>
    <dbReference type="NCBI Taxonomy" id="206669"/>
    <lineage>
        <taxon>Eukaryota</taxon>
        <taxon>Metazoa</taxon>
        <taxon>Echinodermata</taxon>
        <taxon>Eleutherozoa</taxon>
        <taxon>Echinozoa</taxon>
        <taxon>Holothuroidea</taxon>
        <taxon>Aspidochirotacea</taxon>
        <taxon>Aspidochirotida</taxon>
        <taxon>Holothuriidae</taxon>
        <taxon>Holothuria</taxon>
    </lineage>
</organism>
<keyword evidence="14" id="KW-0460">Magnesium</keyword>
<evidence type="ECO:0000256" key="8">
    <source>
        <dbReference type="ARBA" id="ARBA00022614"/>
    </source>
</evidence>
<dbReference type="PANTHER" id="PTHR12121:SF100">
    <property type="entry name" value="POLY(A)-SPECIFIC RIBONUCLEASE"/>
    <property type="match status" value="1"/>
</dbReference>
<feature type="domain" description="Endonuclease/exonuclease/phosphatase" evidence="23">
    <location>
        <begin position="206"/>
        <end position="545"/>
    </location>
</feature>
<evidence type="ECO:0000256" key="13">
    <source>
        <dbReference type="ARBA" id="ARBA00022839"/>
    </source>
</evidence>
<evidence type="ECO:0000313" key="25">
    <source>
        <dbReference type="Proteomes" id="UP001152320"/>
    </source>
</evidence>
<dbReference type="Proteomes" id="UP001152320">
    <property type="component" value="Chromosome 20"/>
</dbReference>
<dbReference type="FunFam" id="3.60.10.10:FF:000002">
    <property type="entry name" value="CCR4-NOT transcription complex subunit 6 like"/>
    <property type="match status" value="1"/>
</dbReference>
<dbReference type="Pfam" id="PF13855">
    <property type="entry name" value="LRR_8"/>
    <property type="match status" value="1"/>
</dbReference>
<keyword evidence="12" id="KW-0378">Hydrolase</keyword>
<keyword evidence="16" id="KW-0805">Transcription regulation</keyword>
<keyword evidence="18" id="KW-0539">Nucleus</keyword>
<evidence type="ECO:0000256" key="15">
    <source>
        <dbReference type="ARBA" id="ARBA00022884"/>
    </source>
</evidence>
<dbReference type="CDD" id="cd09097">
    <property type="entry name" value="Deadenylase_CCR4"/>
    <property type="match status" value="1"/>
</dbReference>
<dbReference type="InterPro" id="IPR003591">
    <property type="entry name" value="Leu-rich_rpt_typical-subtyp"/>
</dbReference>
<dbReference type="GO" id="GO:0004535">
    <property type="term" value="F:poly(A)-specific ribonuclease activity"/>
    <property type="evidence" value="ECO:0007669"/>
    <property type="project" value="UniProtKB-EC"/>
</dbReference>
<dbReference type="GO" id="GO:0046872">
    <property type="term" value="F:metal ion binding"/>
    <property type="evidence" value="ECO:0007669"/>
    <property type="project" value="UniProtKB-KW"/>
</dbReference>
<feature type="compositionally biased region" description="Basic and acidic residues" evidence="22">
    <location>
        <begin position="1"/>
        <end position="10"/>
    </location>
</feature>
<dbReference type="SMART" id="SM00369">
    <property type="entry name" value="LRR_TYP"/>
    <property type="match status" value="3"/>
</dbReference>
<evidence type="ECO:0000256" key="10">
    <source>
        <dbReference type="ARBA" id="ARBA00022723"/>
    </source>
</evidence>
<evidence type="ECO:0000256" key="4">
    <source>
        <dbReference type="ARBA" id="ARBA00004496"/>
    </source>
</evidence>
<evidence type="ECO:0000259" key="23">
    <source>
        <dbReference type="Pfam" id="PF03372"/>
    </source>
</evidence>
<keyword evidence="13" id="KW-0269">Exonuclease</keyword>
<name>A0A9Q0YL98_HOLLE</name>
<keyword evidence="11" id="KW-0677">Repeat</keyword>
<evidence type="ECO:0000256" key="3">
    <source>
        <dbReference type="ARBA" id="ARBA00004123"/>
    </source>
</evidence>
<evidence type="ECO:0000256" key="2">
    <source>
        <dbReference type="ARBA" id="ARBA00001946"/>
    </source>
</evidence>